<accession>A0A915YGS4</accession>
<reference evidence="2" key="1">
    <citation type="submission" date="2022-09" db="EMBL/GenBank/DDBJ databases">
        <title>Aureispira anguillicida sp. nov., isolated from Leptocephalus of Japanese eel Anguilla japonica.</title>
        <authorList>
            <person name="Yuasa K."/>
            <person name="Mekata T."/>
            <person name="Ikunari K."/>
        </authorList>
    </citation>
    <scope>NUCLEOTIDE SEQUENCE</scope>
    <source>
        <strain evidence="2">EL160426</strain>
    </source>
</reference>
<dbReference type="KEGG" id="aup:AsAng_0034750"/>
<name>A0A915YGS4_9BACT</name>
<sequence length="395" mass="44894">MNNIIQQIQQYMKAKLGKLDAVNNTKYGSYQSLFKKKVMEVLKDPKANGTCDYVLVSGEHLSWNGGSTSEEQPLLFLGQKTSWEKEVKASKTMDLKAYSYGTCKLVKVGSDVQIALCPEKGKLTQDTLLKPLKKVFKSFKPKAYLEVVADLNEVESSTVVDADQEDESGLNLLKSIGADLQKYHLAIEKIKKAIVAATTEEDKMPLLVKQNQVLKRLKHLCASWATDIVPQAEQLITEKQGKTWQKIYQKWSTFFEKRKAAKAGDSSDQEGVKAQEENIYTKALKDVELFHANIEKGKWINPSIIETNIENLAEHLNKWKAFVEKNQSTLEKELRALEDVLIKTRKDWAKLKPLAVEYYAKDQELGQALNNFNLELAQNLMNEMEIINNKISKLF</sequence>
<dbReference type="EMBL" id="AP026867">
    <property type="protein sequence ID" value="BDS12750.1"/>
    <property type="molecule type" value="Genomic_DNA"/>
</dbReference>
<keyword evidence="1" id="KW-0175">Coiled coil</keyword>
<dbReference type="Proteomes" id="UP001060919">
    <property type="component" value="Chromosome"/>
</dbReference>
<evidence type="ECO:0000313" key="2">
    <source>
        <dbReference type="EMBL" id="BDS12750.1"/>
    </source>
</evidence>
<evidence type="ECO:0000256" key="1">
    <source>
        <dbReference type="SAM" id="Coils"/>
    </source>
</evidence>
<keyword evidence="3" id="KW-1185">Reference proteome</keyword>
<evidence type="ECO:0000313" key="3">
    <source>
        <dbReference type="Proteomes" id="UP001060919"/>
    </source>
</evidence>
<organism evidence="2 3">
    <name type="scientific">Aureispira anguillae</name>
    <dbReference type="NCBI Taxonomy" id="2864201"/>
    <lineage>
        <taxon>Bacteria</taxon>
        <taxon>Pseudomonadati</taxon>
        <taxon>Bacteroidota</taxon>
        <taxon>Saprospiria</taxon>
        <taxon>Saprospirales</taxon>
        <taxon>Saprospiraceae</taxon>
        <taxon>Aureispira</taxon>
    </lineage>
</organism>
<dbReference type="AlphaFoldDB" id="A0A915YGS4"/>
<gene>
    <name evidence="2" type="ORF">AsAng_0034750</name>
</gene>
<feature type="coiled-coil region" evidence="1">
    <location>
        <begin position="320"/>
        <end position="347"/>
    </location>
</feature>
<protein>
    <submittedName>
        <fullName evidence="2">Uncharacterized protein</fullName>
    </submittedName>
</protein>
<proteinExistence type="predicted"/>